<dbReference type="InterPro" id="IPR023997">
    <property type="entry name" value="TonB-dep_OMP_SusC/RagA_CS"/>
</dbReference>
<feature type="signal peptide" evidence="9">
    <location>
        <begin position="1"/>
        <end position="21"/>
    </location>
</feature>
<protein>
    <submittedName>
        <fullName evidence="11">TonB-dependent receptor plug</fullName>
    </submittedName>
</protein>
<dbReference type="InterPro" id="IPR023996">
    <property type="entry name" value="TonB-dep_OMP_SusC/RagA"/>
</dbReference>
<dbReference type="Pfam" id="PF07715">
    <property type="entry name" value="Plug"/>
    <property type="match status" value="1"/>
</dbReference>
<keyword evidence="3 8" id="KW-1134">Transmembrane beta strand</keyword>
<name>A0A7U4E8S1_RUNSL</name>
<feature type="chain" id="PRO_5031158988" evidence="9">
    <location>
        <begin position="22"/>
        <end position="1105"/>
    </location>
</feature>
<reference evidence="12" key="1">
    <citation type="submission" date="2011-06" db="EMBL/GenBank/DDBJ databases">
        <title>The complete genome of chromosome of Runella slithyformis DSM 19594.</title>
        <authorList>
            <consortium name="US DOE Joint Genome Institute (JGI-PGF)"/>
            <person name="Lucas S."/>
            <person name="Han J."/>
            <person name="Lapidus A."/>
            <person name="Bruce D."/>
            <person name="Goodwin L."/>
            <person name="Pitluck S."/>
            <person name="Peters L."/>
            <person name="Kyrpides N."/>
            <person name="Mavromatis K."/>
            <person name="Ivanova N."/>
            <person name="Ovchinnikova G."/>
            <person name="Zhang X."/>
            <person name="Misra M."/>
            <person name="Detter J.C."/>
            <person name="Tapia R."/>
            <person name="Han C."/>
            <person name="Land M."/>
            <person name="Hauser L."/>
            <person name="Markowitz V."/>
            <person name="Cheng J.-F."/>
            <person name="Hugenholtz P."/>
            <person name="Woyke T."/>
            <person name="Wu D."/>
            <person name="Tindall B."/>
            <person name="Faehrich R."/>
            <person name="Brambilla E."/>
            <person name="Klenk H.-P."/>
            <person name="Eisen J.A."/>
        </authorList>
    </citation>
    <scope>NUCLEOTIDE SEQUENCE [LARGE SCALE GENOMIC DNA]</scope>
    <source>
        <strain evidence="12">ATCC 29530 / DSM 19594 / LMG 11500 / NCIMB 11436 / LSU 4</strain>
    </source>
</reference>
<gene>
    <name evidence="11" type="ordered locus">Runsl_5453</name>
</gene>
<dbReference type="AlphaFoldDB" id="A0A7U4E8S1"/>
<dbReference type="InterPro" id="IPR008969">
    <property type="entry name" value="CarboxyPept-like_regulatory"/>
</dbReference>
<evidence type="ECO:0000256" key="7">
    <source>
        <dbReference type="ARBA" id="ARBA00023237"/>
    </source>
</evidence>
<dbReference type="NCBIfam" id="TIGR04057">
    <property type="entry name" value="SusC_RagA_signa"/>
    <property type="match status" value="1"/>
</dbReference>
<dbReference type="Proteomes" id="UP000000493">
    <property type="component" value="Chromosome"/>
</dbReference>
<evidence type="ECO:0000256" key="8">
    <source>
        <dbReference type="PROSITE-ProRule" id="PRU01360"/>
    </source>
</evidence>
<dbReference type="SUPFAM" id="SSF56935">
    <property type="entry name" value="Porins"/>
    <property type="match status" value="1"/>
</dbReference>
<dbReference type="KEGG" id="rsi:Runsl_5453"/>
<evidence type="ECO:0000313" key="11">
    <source>
        <dbReference type="EMBL" id="AEI51744.1"/>
    </source>
</evidence>
<keyword evidence="5 9" id="KW-0732">Signal</keyword>
<comment type="subcellular location">
    <subcellularLocation>
        <location evidence="1 8">Cell outer membrane</location>
        <topology evidence="1 8">Multi-pass membrane protein</topology>
    </subcellularLocation>
</comment>
<evidence type="ECO:0000256" key="2">
    <source>
        <dbReference type="ARBA" id="ARBA00022448"/>
    </source>
</evidence>
<dbReference type="Gene3D" id="2.40.170.20">
    <property type="entry name" value="TonB-dependent receptor, beta-barrel domain"/>
    <property type="match status" value="1"/>
</dbReference>
<dbReference type="SUPFAM" id="SSF49464">
    <property type="entry name" value="Carboxypeptidase regulatory domain-like"/>
    <property type="match status" value="1"/>
</dbReference>
<organism evidence="11 12">
    <name type="scientific">Runella slithyformis (strain ATCC 29530 / DSM 19594 / LMG 11500 / NCIMB 11436 / LSU 4)</name>
    <dbReference type="NCBI Taxonomy" id="761193"/>
    <lineage>
        <taxon>Bacteria</taxon>
        <taxon>Pseudomonadati</taxon>
        <taxon>Bacteroidota</taxon>
        <taxon>Cytophagia</taxon>
        <taxon>Cytophagales</taxon>
        <taxon>Spirosomataceae</taxon>
        <taxon>Runella</taxon>
    </lineage>
</organism>
<dbReference type="InterPro" id="IPR012910">
    <property type="entry name" value="Plug_dom"/>
</dbReference>
<feature type="domain" description="TonB-dependent receptor plug" evidence="10">
    <location>
        <begin position="118"/>
        <end position="238"/>
    </location>
</feature>
<dbReference type="PANTHER" id="PTHR30069:SF29">
    <property type="entry name" value="HEMOGLOBIN AND HEMOGLOBIN-HAPTOGLOBIN-BINDING PROTEIN 1-RELATED"/>
    <property type="match status" value="1"/>
</dbReference>
<dbReference type="Gene3D" id="2.170.130.10">
    <property type="entry name" value="TonB-dependent receptor, plug domain"/>
    <property type="match status" value="1"/>
</dbReference>
<evidence type="ECO:0000256" key="3">
    <source>
        <dbReference type="ARBA" id="ARBA00022452"/>
    </source>
</evidence>
<dbReference type="Pfam" id="PF13715">
    <property type="entry name" value="CarbopepD_reg_2"/>
    <property type="match status" value="1"/>
</dbReference>
<accession>A0A7U4E8S1</accession>
<dbReference type="GO" id="GO:0044718">
    <property type="term" value="P:siderophore transmembrane transport"/>
    <property type="evidence" value="ECO:0007669"/>
    <property type="project" value="TreeGrafter"/>
</dbReference>
<sequence length="1105" mass="121406">MKRTLLMLIAILAMISDPVFAQTITGKVTSQPDGQPLPGVSIVVKGTRGGTSTDGAGKFSIAAVPNATLVVSYIGYKTQEILIGNRSSIDVSLEEDASQLQEVVVTALGVSKESKALGYATTTIKSQELVRVASPNIANALYGKAPGVRIAAAPGGATSATNITIRGINSITGRSQPLIIMDGVPIRDGEVRNNDYWSDQRQRGNAFNEINPEDIESISILKGASAAALYGSEAVNGVVLITTKSGKNSKKGMTVDFNASTTLDRVAYTPRYQNVRGNGAPIHVNNFGQDAEGFIYYDTNGDGVRETRGVVSTNLNYGPKFDGKPTMTFDGKIRPYEAQIGNWNGLFQDAMNSHVNVAVAQAGEKSNIRFSLTRQDNEGVSLNSKSNRNIANLSTSYTFSKKFRTDLKVNYINQNVMNRPYSIDRLMNNFTGMMTRFENSEWYMNTYQTSRGYRFVTGASGQSLTPQENIIYNGFKPDVADYVWRVNRHNTREQSNRVMGSLTNFFQVTPEFDIRARISTDFTSLNTETKIATERPLAFGNSGFFGLSNELFSIVYGDLLATYRKKINEDLTVSAMAGYTANRETSNLTGLGTNGGLSTENLFDIAASVNNPNVSYYRRARVIDALLGTVNVDYKGFLYLEGTVRRDRTSTMNPKNNAFVYPSVNSSFVFSQAMDMPTFITYGKLRASWGIVGNYPDIYRANIAYNQGTLGTQQTGGQSVIFTSIPNSFGNDGIRPEQKHEFEVGLELKLFKNKIGLDISYYNAQTRDQILPLSLPTTAGASSVLTNVGTLRNRGIEVGINATPLAIGSFRWETTLNYAWNRNTVEKLANNATELLHADYDGNAAQLRSVVGQPMGDFYAHPIERNANGQQIVQPNGLYKLDPLNWIKVGNTQPKGIGGFINNFSYKNFNLDVVVDYRIGGVVMPTGVNWMLGRGLLEESTQFMDKESGGLSYYVVNGRGIQTTATQGPNGERVFNDGMLLPGVTADGTPNTNVISQAFYFWQSYNWGGPQYSASRYDLYIQDASYVKMRELSFGYSLPTKLAAKIGATRVNISVYGRNLFFFHRVLKHIDPEVLTAGSRWDQTVSNTGTNPATRSFGVMLRTSF</sequence>
<dbReference type="InterPro" id="IPR039426">
    <property type="entry name" value="TonB-dep_rcpt-like"/>
</dbReference>
<evidence type="ECO:0000256" key="6">
    <source>
        <dbReference type="ARBA" id="ARBA00023136"/>
    </source>
</evidence>
<keyword evidence="12" id="KW-1185">Reference proteome</keyword>
<dbReference type="GO" id="GO:0015344">
    <property type="term" value="F:siderophore uptake transmembrane transporter activity"/>
    <property type="evidence" value="ECO:0007669"/>
    <property type="project" value="TreeGrafter"/>
</dbReference>
<dbReference type="InterPro" id="IPR037066">
    <property type="entry name" value="Plug_dom_sf"/>
</dbReference>
<evidence type="ECO:0000313" key="12">
    <source>
        <dbReference type="Proteomes" id="UP000000493"/>
    </source>
</evidence>
<evidence type="ECO:0000256" key="1">
    <source>
        <dbReference type="ARBA" id="ARBA00004571"/>
    </source>
</evidence>
<dbReference type="GO" id="GO:0009279">
    <property type="term" value="C:cell outer membrane"/>
    <property type="evidence" value="ECO:0007669"/>
    <property type="project" value="UniProtKB-SubCell"/>
</dbReference>
<dbReference type="NCBIfam" id="TIGR04056">
    <property type="entry name" value="OMP_RagA_SusC"/>
    <property type="match status" value="1"/>
</dbReference>
<dbReference type="RefSeq" id="WP_013931012.1">
    <property type="nucleotide sequence ID" value="NC_015703.1"/>
</dbReference>
<dbReference type="PANTHER" id="PTHR30069">
    <property type="entry name" value="TONB-DEPENDENT OUTER MEMBRANE RECEPTOR"/>
    <property type="match status" value="1"/>
</dbReference>
<keyword evidence="6 8" id="KW-0472">Membrane</keyword>
<reference evidence="11 12" key="2">
    <citation type="journal article" date="2012" name="Stand. Genomic Sci.">
        <title>Complete genome sequence of the aquatic bacterium Runella slithyformis type strain (LSU 4(T)).</title>
        <authorList>
            <person name="Copeland A."/>
            <person name="Zhang X."/>
            <person name="Misra M."/>
            <person name="Lapidus A."/>
            <person name="Nolan M."/>
            <person name="Lucas S."/>
            <person name="Deshpande S."/>
            <person name="Cheng J.F."/>
            <person name="Tapia R."/>
            <person name="Goodwin L.A."/>
            <person name="Pitluck S."/>
            <person name="Liolios K."/>
            <person name="Pagani I."/>
            <person name="Ivanova N."/>
            <person name="Mikhailova N."/>
            <person name="Pati A."/>
            <person name="Chen A."/>
            <person name="Palaniappan K."/>
            <person name="Land M."/>
            <person name="Hauser L."/>
            <person name="Pan C."/>
            <person name="Jeffries C.D."/>
            <person name="Detter J.C."/>
            <person name="Brambilla E.M."/>
            <person name="Rohde M."/>
            <person name="Djao O.D."/>
            <person name="Goker M."/>
            <person name="Sikorski J."/>
            <person name="Tindall B.J."/>
            <person name="Woyke T."/>
            <person name="Bristow J."/>
            <person name="Eisen J.A."/>
            <person name="Markowitz V."/>
            <person name="Hugenholtz P."/>
            <person name="Kyrpides N.C."/>
            <person name="Klenk H.P."/>
            <person name="Mavromatis K."/>
        </authorList>
    </citation>
    <scope>NUCLEOTIDE SEQUENCE [LARGE SCALE GENOMIC DNA]</scope>
    <source>
        <strain evidence="12">ATCC 29530 / DSM 19594 / LMG 11500 / NCIMB 11436 / LSU 4</strain>
    </source>
</reference>
<comment type="similarity">
    <text evidence="8">Belongs to the TonB-dependent receptor family.</text>
</comment>
<keyword evidence="11" id="KW-0675">Receptor</keyword>
<dbReference type="EMBL" id="CP002859">
    <property type="protein sequence ID" value="AEI51744.1"/>
    <property type="molecule type" value="Genomic_DNA"/>
</dbReference>
<keyword evidence="4 8" id="KW-0812">Transmembrane</keyword>
<keyword evidence="7 8" id="KW-0998">Cell outer membrane</keyword>
<dbReference type="PROSITE" id="PS52016">
    <property type="entry name" value="TONB_DEPENDENT_REC_3"/>
    <property type="match status" value="1"/>
</dbReference>
<dbReference type="InterPro" id="IPR036942">
    <property type="entry name" value="Beta-barrel_TonB_sf"/>
</dbReference>
<keyword evidence="2 8" id="KW-0813">Transport</keyword>
<dbReference type="Gene3D" id="2.60.40.1120">
    <property type="entry name" value="Carboxypeptidase-like, regulatory domain"/>
    <property type="match status" value="1"/>
</dbReference>
<evidence type="ECO:0000256" key="5">
    <source>
        <dbReference type="ARBA" id="ARBA00022729"/>
    </source>
</evidence>
<evidence type="ECO:0000259" key="10">
    <source>
        <dbReference type="Pfam" id="PF07715"/>
    </source>
</evidence>
<evidence type="ECO:0000256" key="4">
    <source>
        <dbReference type="ARBA" id="ARBA00022692"/>
    </source>
</evidence>
<proteinExistence type="inferred from homology"/>
<evidence type="ECO:0000256" key="9">
    <source>
        <dbReference type="SAM" id="SignalP"/>
    </source>
</evidence>